<gene>
    <name evidence="4" type="ORF">EV667_3292</name>
</gene>
<dbReference type="Gene3D" id="3.40.50.880">
    <property type="match status" value="1"/>
</dbReference>
<dbReference type="PANTHER" id="PTHR43130:SF3">
    <property type="entry name" value="HTH-TYPE TRANSCRIPTIONAL REGULATOR RV1931C"/>
    <property type="match status" value="1"/>
</dbReference>
<dbReference type="GO" id="GO:0003700">
    <property type="term" value="F:DNA-binding transcription factor activity"/>
    <property type="evidence" value="ECO:0007669"/>
    <property type="project" value="InterPro"/>
</dbReference>
<protein>
    <submittedName>
        <fullName evidence="4">Transcriptional regulator GlxA family with amidase domain</fullName>
    </submittedName>
</protein>
<dbReference type="SMART" id="SM00342">
    <property type="entry name" value="HTH_ARAC"/>
    <property type="match status" value="1"/>
</dbReference>
<dbReference type="Pfam" id="PF12833">
    <property type="entry name" value="HTH_18"/>
    <property type="match status" value="1"/>
</dbReference>
<dbReference type="InterPro" id="IPR018060">
    <property type="entry name" value="HTH_AraC"/>
</dbReference>
<evidence type="ECO:0000256" key="1">
    <source>
        <dbReference type="ARBA" id="ARBA00023015"/>
    </source>
</evidence>
<dbReference type="InterPro" id="IPR029062">
    <property type="entry name" value="Class_I_gatase-like"/>
</dbReference>
<keyword evidence="5" id="KW-1185">Reference proteome</keyword>
<sequence>MLLNKDHEPLRFGFLLAPRFSMMSLSSAIEPIRVANRLLGRKAFDWCTCSTDGQPVMASNDLVLEAGAVDEATDRIDALVLCGGTRLTAAQERPIIRALRNANRRKRAIGALSTATHLVARAGLLAGYRCTIHWENLPALREEFPGLIVTEAVYEIDRDRLTSSGGTTAMDMMLHIILLRYGPDIANEVAAQFQHAKIRAHNEPQSGWRQRNLTYQPPAIRRATTIMREHIEDPLAIREIADRAGISERQMERLFTTHLSLRPMHYYLMLRTERARELLSYTDKPLVEIAVAAGFGSVAHFSRWFLHFHDQLPSQYRKASRTGA</sequence>
<dbReference type="OrthoDB" id="9793400at2"/>
<evidence type="ECO:0000313" key="5">
    <source>
        <dbReference type="Proteomes" id="UP000295030"/>
    </source>
</evidence>
<dbReference type="InterPro" id="IPR002818">
    <property type="entry name" value="DJ-1/PfpI"/>
</dbReference>
<dbReference type="RefSeq" id="WP_131836425.1">
    <property type="nucleotide sequence ID" value="NZ_SMFY01000003.1"/>
</dbReference>
<dbReference type="InterPro" id="IPR052158">
    <property type="entry name" value="INH-QAR"/>
</dbReference>
<keyword evidence="2" id="KW-0804">Transcription</keyword>
<dbReference type="InterPro" id="IPR009057">
    <property type="entry name" value="Homeodomain-like_sf"/>
</dbReference>
<dbReference type="PANTHER" id="PTHR43130">
    <property type="entry name" value="ARAC-FAMILY TRANSCRIPTIONAL REGULATOR"/>
    <property type="match status" value="1"/>
</dbReference>
<dbReference type="Proteomes" id="UP000295030">
    <property type="component" value="Unassembled WGS sequence"/>
</dbReference>
<dbReference type="PROSITE" id="PS01124">
    <property type="entry name" value="HTH_ARAC_FAMILY_2"/>
    <property type="match status" value="1"/>
</dbReference>
<name>A0A4R1HRN9_ANCAQ</name>
<dbReference type="EMBL" id="SMFY01000003">
    <property type="protein sequence ID" value="TCK23465.1"/>
    <property type="molecule type" value="Genomic_DNA"/>
</dbReference>
<keyword evidence="1" id="KW-0805">Transcription regulation</keyword>
<dbReference type="AlphaFoldDB" id="A0A4R1HRN9"/>
<dbReference type="GO" id="GO:0043565">
    <property type="term" value="F:sequence-specific DNA binding"/>
    <property type="evidence" value="ECO:0007669"/>
    <property type="project" value="InterPro"/>
</dbReference>
<dbReference type="SUPFAM" id="SSF46689">
    <property type="entry name" value="Homeodomain-like"/>
    <property type="match status" value="2"/>
</dbReference>
<feature type="domain" description="HTH araC/xylS-type" evidence="3">
    <location>
        <begin position="221"/>
        <end position="319"/>
    </location>
</feature>
<dbReference type="Pfam" id="PF01965">
    <property type="entry name" value="DJ-1_PfpI"/>
    <property type="match status" value="1"/>
</dbReference>
<comment type="caution">
    <text evidence="4">The sequence shown here is derived from an EMBL/GenBank/DDBJ whole genome shotgun (WGS) entry which is preliminary data.</text>
</comment>
<dbReference type="CDD" id="cd03136">
    <property type="entry name" value="GATase1_AraC_ArgR_like"/>
    <property type="match status" value="1"/>
</dbReference>
<dbReference type="Gene3D" id="1.10.10.60">
    <property type="entry name" value="Homeodomain-like"/>
    <property type="match status" value="1"/>
</dbReference>
<evidence type="ECO:0000313" key="4">
    <source>
        <dbReference type="EMBL" id="TCK23465.1"/>
    </source>
</evidence>
<dbReference type="SUPFAM" id="SSF52317">
    <property type="entry name" value="Class I glutamine amidotransferase-like"/>
    <property type="match status" value="1"/>
</dbReference>
<evidence type="ECO:0000256" key="2">
    <source>
        <dbReference type="ARBA" id="ARBA00023163"/>
    </source>
</evidence>
<proteinExistence type="predicted"/>
<reference evidence="4 5" key="1">
    <citation type="submission" date="2019-03" db="EMBL/GenBank/DDBJ databases">
        <title>Genomic Encyclopedia of Type Strains, Phase IV (KMG-IV): sequencing the most valuable type-strain genomes for metagenomic binning, comparative biology and taxonomic classification.</title>
        <authorList>
            <person name="Goeker M."/>
        </authorList>
    </citation>
    <scope>NUCLEOTIDE SEQUENCE [LARGE SCALE GENOMIC DNA]</scope>
    <source>
        <strain evidence="4 5">DSM 101</strain>
    </source>
</reference>
<evidence type="ECO:0000259" key="3">
    <source>
        <dbReference type="PROSITE" id="PS01124"/>
    </source>
</evidence>
<accession>A0A4R1HRN9</accession>
<organism evidence="4 5">
    <name type="scientific">Ancylobacter aquaticus</name>
    <dbReference type="NCBI Taxonomy" id="100"/>
    <lineage>
        <taxon>Bacteria</taxon>
        <taxon>Pseudomonadati</taxon>
        <taxon>Pseudomonadota</taxon>
        <taxon>Alphaproteobacteria</taxon>
        <taxon>Hyphomicrobiales</taxon>
        <taxon>Xanthobacteraceae</taxon>
        <taxon>Ancylobacter</taxon>
    </lineage>
</organism>